<evidence type="ECO:0000256" key="6">
    <source>
        <dbReference type="PROSITE-ProRule" id="PRU00884"/>
    </source>
</evidence>
<evidence type="ECO:0000256" key="3">
    <source>
        <dbReference type="ARBA" id="ARBA00023136"/>
    </source>
</evidence>
<dbReference type="GO" id="GO:0046875">
    <property type="term" value="F:ephrin receptor binding"/>
    <property type="evidence" value="ECO:0007669"/>
    <property type="project" value="TreeGrafter"/>
</dbReference>
<feature type="region of interest" description="Disordered" evidence="7">
    <location>
        <begin position="141"/>
        <end position="163"/>
    </location>
</feature>
<evidence type="ECO:0000256" key="1">
    <source>
        <dbReference type="ARBA" id="ARBA00004370"/>
    </source>
</evidence>
<name>E4X0B4_OIKDI</name>
<reference evidence="9" key="1">
    <citation type="journal article" date="2010" name="Science">
        <title>Plasticity of animal genome architecture unmasked by rapid evolution of a pelagic tunicate.</title>
        <authorList>
            <person name="Denoeud F."/>
            <person name="Henriet S."/>
            <person name="Mungpakdee S."/>
            <person name="Aury J.M."/>
            <person name="Da Silva C."/>
            <person name="Brinkmann H."/>
            <person name="Mikhaleva J."/>
            <person name="Olsen L.C."/>
            <person name="Jubin C."/>
            <person name="Canestro C."/>
            <person name="Bouquet J.M."/>
            <person name="Danks G."/>
            <person name="Poulain J."/>
            <person name="Campsteijn C."/>
            <person name="Adamski M."/>
            <person name="Cross I."/>
            <person name="Yadetie F."/>
            <person name="Muffato M."/>
            <person name="Louis A."/>
            <person name="Butcher S."/>
            <person name="Tsagkogeorga G."/>
            <person name="Konrad A."/>
            <person name="Singh S."/>
            <person name="Jensen M.F."/>
            <person name="Cong E.H."/>
            <person name="Eikeseth-Otteraa H."/>
            <person name="Noel B."/>
            <person name="Anthouard V."/>
            <person name="Porcel B.M."/>
            <person name="Kachouri-Lafond R."/>
            <person name="Nishino A."/>
            <person name="Ugolini M."/>
            <person name="Chourrout P."/>
            <person name="Nishida H."/>
            <person name="Aasland R."/>
            <person name="Huzurbazar S."/>
            <person name="Westhof E."/>
            <person name="Delsuc F."/>
            <person name="Lehrach H."/>
            <person name="Reinhardt R."/>
            <person name="Weissenbach J."/>
            <person name="Roy S.W."/>
            <person name="Artiguenave F."/>
            <person name="Postlethwait J.H."/>
            <person name="Manak J.R."/>
            <person name="Thompson E.M."/>
            <person name="Jaillon O."/>
            <person name="Du Pasquier L."/>
            <person name="Boudinot P."/>
            <person name="Liberles D.A."/>
            <person name="Volff J.N."/>
            <person name="Philippe H."/>
            <person name="Lenhard B."/>
            <person name="Roest Crollius H."/>
            <person name="Wincker P."/>
            <person name="Chourrout D."/>
        </authorList>
    </citation>
    <scope>NUCLEOTIDE SEQUENCE [LARGE SCALE GENOMIC DNA]</scope>
</reference>
<evidence type="ECO:0000313" key="10">
    <source>
        <dbReference type="Proteomes" id="UP000001307"/>
    </source>
</evidence>
<dbReference type="OrthoDB" id="10378895at2759"/>
<keyword evidence="5" id="KW-0325">Glycoprotein</keyword>
<sequence>MFSLINLAAAAFVVEGTRYQRPAKSIHLRTGGSHDHAVRMRDKIDFVCPEDEDLDLFKIDLSREDNKDCPDLAKAELVWRCLNTRTHGDSRYSIEIIPFSPIPGAPTFDFGAKYFYYARSSGKQSCEGHSIQLRVQAKKQVAKETTKKSTTTPRVTEPKKTTASITTPLTPKLVHPRSRVTVSMVVPDLQPLHGKRAAPNSSLSSCINTLLFGIIFLLANLV</sequence>
<dbReference type="PROSITE" id="PS51551">
    <property type="entry name" value="EPHRIN_RBD_2"/>
    <property type="match status" value="1"/>
</dbReference>
<gene>
    <name evidence="9" type="ORF">GSOID_T00015146001</name>
</gene>
<accession>E4X0B4</accession>
<dbReference type="PANTHER" id="PTHR11304:SF29">
    <property type="entry name" value="EPHRIN"/>
    <property type="match status" value="1"/>
</dbReference>
<evidence type="ECO:0000256" key="7">
    <source>
        <dbReference type="SAM" id="MobiDB-lite"/>
    </source>
</evidence>
<dbReference type="InterPro" id="IPR001799">
    <property type="entry name" value="Ephrin_RBD"/>
</dbReference>
<comment type="caution">
    <text evidence="6">Lacks conserved residue(s) required for the propagation of feature annotation.</text>
</comment>
<dbReference type="Proteomes" id="UP000001307">
    <property type="component" value="Unassembled WGS sequence"/>
</dbReference>
<keyword evidence="4" id="KW-1015">Disulfide bond</keyword>
<evidence type="ECO:0000256" key="2">
    <source>
        <dbReference type="ARBA" id="ARBA00022729"/>
    </source>
</evidence>
<feature type="domain" description="Ephrin RBD" evidence="8">
    <location>
        <begin position="13"/>
        <end position="141"/>
    </location>
</feature>
<dbReference type="Pfam" id="PF00812">
    <property type="entry name" value="Ephrin"/>
    <property type="match status" value="1"/>
</dbReference>
<evidence type="ECO:0000259" key="8">
    <source>
        <dbReference type="PROSITE" id="PS51551"/>
    </source>
</evidence>
<dbReference type="InParanoid" id="E4X0B4"/>
<proteinExistence type="inferred from homology"/>
<keyword evidence="2" id="KW-0732">Signal</keyword>
<dbReference type="InterPro" id="IPR031328">
    <property type="entry name" value="Ephrin"/>
</dbReference>
<evidence type="ECO:0000256" key="5">
    <source>
        <dbReference type="ARBA" id="ARBA00023180"/>
    </source>
</evidence>
<dbReference type="GO" id="GO:0048013">
    <property type="term" value="P:ephrin receptor signaling pathway"/>
    <property type="evidence" value="ECO:0007669"/>
    <property type="project" value="TreeGrafter"/>
</dbReference>
<protein>
    <recommendedName>
        <fullName evidence="8">Ephrin RBD domain-containing protein</fullName>
    </recommendedName>
</protein>
<dbReference type="Gene3D" id="2.60.40.420">
    <property type="entry name" value="Cupredoxins - blue copper proteins"/>
    <property type="match status" value="1"/>
</dbReference>
<keyword evidence="10" id="KW-1185">Reference proteome</keyword>
<dbReference type="GO" id="GO:0007411">
    <property type="term" value="P:axon guidance"/>
    <property type="evidence" value="ECO:0007669"/>
    <property type="project" value="TreeGrafter"/>
</dbReference>
<dbReference type="EMBL" id="FN653020">
    <property type="protein sequence ID" value="CBY23213.1"/>
    <property type="molecule type" value="Genomic_DNA"/>
</dbReference>
<dbReference type="PANTHER" id="PTHR11304">
    <property type="entry name" value="EPHRIN"/>
    <property type="match status" value="1"/>
</dbReference>
<dbReference type="GO" id="GO:0005886">
    <property type="term" value="C:plasma membrane"/>
    <property type="evidence" value="ECO:0007669"/>
    <property type="project" value="TreeGrafter"/>
</dbReference>
<comment type="similarity">
    <text evidence="6">Belongs to the ephrin family.</text>
</comment>
<dbReference type="SUPFAM" id="SSF49503">
    <property type="entry name" value="Cupredoxins"/>
    <property type="match status" value="1"/>
</dbReference>
<dbReference type="AlphaFoldDB" id="E4X0B4"/>
<organism evidence="9">
    <name type="scientific">Oikopleura dioica</name>
    <name type="common">Tunicate</name>
    <dbReference type="NCBI Taxonomy" id="34765"/>
    <lineage>
        <taxon>Eukaryota</taxon>
        <taxon>Metazoa</taxon>
        <taxon>Chordata</taxon>
        <taxon>Tunicata</taxon>
        <taxon>Appendicularia</taxon>
        <taxon>Copelata</taxon>
        <taxon>Oikopleuridae</taxon>
        <taxon>Oikopleura</taxon>
    </lineage>
</organism>
<evidence type="ECO:0000313" key="9">
    <source>
        <dbReference type="EMBL" id="CBY23213.1"/>
    </source>
</evidence>
<keyword evidence="3" id="KW-0472">Membrane</keyword>
<evidence type="ECO:0000256" key="4">
    <source>
        <dbReference type="ARBA" id="ARBA00023157"/>
    </source>
</evidence>
<dbReference type="InterPro" id="IPR008972">
    <property type="entry name" value="Cupredoxin"/>
</dbReference>
<comment type="subcellular location">
    <subcellularLocation>
        <location evidence="1">Membrane</location>
    </subcellularLocation>
</comment>